<feature type="compositionally biased region" description="Basic and acidic residues" evidence="4">
    <location>
        <begin position="466"/>
        <end position="501"/>
    </location>
</feature>
<feature type="domain" description="S1 motif" evidence="5">
    <location>
        <begin position="295"/>
        <end position="363"/>
    </location>
</feature>
<keyword evidence="3" id="KW-0687">Ribonucleoprotein</keyword>
<dbReference type="CDD" id="cd04465">
    <property type="entry name" value="S1_RPS1_repeat_ec2_hs2"/>
    <property type="match status" value="1"/>
</dbReference>
<dbReference type="PANTHER" id="PTHR10724:SF7">
    <property type="entry name" value="SMALL RIBOSOMAL SUBUNIT PROTEIN BS1C"/>
    <property type="match status" value="1"/>
</dbReference>
<dbReference type="EMBL" id="LAZR01011887">
    <property type="protein sequence ID" value="KKM55396.1"/>
    <property type="molecule type" value="Genomic_DNA"/>
</dbReference>
<dbReference type="AlphaFoldDB" id="A0A0F9IPX4"/>
<dbReference type="Pfam" id="PF00575">
    <property type="entry name" value="S1"/>
    <property type="match status" value="4"/>
</dbReference>
<feature type="compositionally biased region" description="Basic and acidic residues" evidence="4">
    <location>
        <begin position="369"/>
        <end position="442"/>
    </location>
</feature>
<evidence type="ECO:0000259" key="5">
    <source>
        <dbReference type="PROSITE" id="PS50126"/>
    </source>
</evidence>
<dbReference type="Gene3D" id="2.40.50.140">
    <property type="entry name" value="Nucleic acid-binding proteins"/>
    <property type="match status" value="4"/>
</dbReference>
<feature type="region of interest" description="Disordered" evidence="4">
    <location>
        <begin position="365"/>
        <end position="523"/>
    </location>
</feature>
<evidence type="ECO:0000313" key="6">
    <source>
        <dbReference type="EMBL" id="KKM55396.1"/>
    </source>
</evidence>
<dbReference type="PRINTS" id="PR00681">
    <property type="entry name" value="RIBOSOMALS1"/>
</dbReference>
<evidence type="ECO:0000256" key="3">
    <source>
        <dbReference type="ARBA" id="ARBA00023274"/>
    </source>
</evidence>
<dbReference type="FunFam" id="2.40.50.140:FF:000039">
    <property type="entry name" value="30S ribosomal protein S1"/>
    <property type="match status" value="1"/>
</dbReference>
<comment type="caution">
    <text evidence="6">The sequence shown here is derived from an EMBL/GenBank/DDBJ whole genome shotgun (WGS) entry which is preliminary data.</text>
</comment>
<evidence type="ECO:0000256" key="2">
    <source>
        <dbReference type="ARBA" id="ARBA00022980"/>
    </source>
</evidence>
<evidence type="ECO:0000256" key="4">
    <source>
        <dbReference type="SAM" id="MobiDB-lite"/>
    </source>
</evidence>
<dbReference type="SUPFAM" id="SSF50249">
    <property type="entry name" value="Nucleic acid-binding proteins"/>
    <property type="match status" value="4"/>
</dbReference>
<dbReference type="NCBIfam" id="NF005208">
    <property type="entry name" value="PRK06676.1"/>
    <property type="match status" value="1"/>
</dbReference>
<dbReference type="GO" id="GO:0003729">
    <property type="term" value="F:mRNA binding"/>
    <property type="evidence" value="ECO:0007669"/>
    <property type="project" value="TreeGrafter"/>
</dbReference>
<dbReference type="InterPro" id="IPR050437">
    <property type="entry name" value="Ribos_protein_bS1-like"/>
</dbReference>
<dbReference type="CDD" id="cd05688">
    <property type="entry name" value="S1_RPS1_repeat_ec3"/>
    <property type="match status" value="1"/>
</dbReference>
<evidence type="ECO:0000256" key="1">
    <source>
        <dbReference type="ARBA" id="ARBA00006767"/>
    </source>
</evidence>
<feature type="domain" description="S1 motif" evidence="5">
    <location>
        <begin position="37"/>
        <end position="106"/>
    </location>
</feature>
<organism evidence="6">
    <name type="scientific">marine sediment metagenome</name>
    <dbReference type="NCBI Taxonomy" id="412755"/>
    <lineage>
        <taxon>unclassified sequences</taxon>
        <taxon>metagenomes</taxon>
        <taxon>ecological metagenomes</taxon>
    </lineage>
</organism>
<dbReference type="FunFam" id="2.40.50.140:FF:000103">
    <property type="entry name" value="protein RRP5 homolog"/>
    <property type="match status" value="1"/>
</dbReference>
<dbReference type="InterPro" id="IPR035104">
    <property type="entry name" value="Ribosomal_protein_S1-like"/>
</dbReference>
<accession>A0A0F9IPX4</accession>
<feature type="domain" description="S1 motif" evidence="5">
    <location>
        <begin position="210"/>
        <end position="278"/>
    </location>
</feature>
<dbReference type="InterPro" id="IPR012340">
    <property type="entry name" value="NA-bd_OB-fold"/>
</dbReference>
<dbReference type="PANTHER" id="PTHR10724">
    <property type="entry name" value="30S RIBOSOMAL PROTEIN S1"/>
    <property type="match status" value="1"/>
</dbReference>
<gene>
    <name evidence="6" type="ORF">LCGC14_1552690</name>
</gene>
<reference evidence="6" key="1">
    <citation type="journal article" date="2015" name="Nature">
        <title>Complex archaea that bridge the gap between prokaryotes and eukaryotes.</title>
        <authorList>
            <person name="Spang A."/>
            <person name="Saw J.H."/>
            <person name="Jorgensen S.L."/>
            <person name="Zaremba-Niedzwiedzka K."/>
            <person name="Martijn J."/>
            <person name="Lind A.E."/>
            <person name="van Eijk R."/>
            <person name="Schleper C."/>
            <person name="Guy L."/>
            <person name="Ettema T.J."/>
        </authorList>
    </citation>
    <scope>NUCLEOTIDE SEQUENCE</scope>
</reference>
<dbReference type="InterPro" id="IPR003029">
    <property type="entry name" value="S1_domain"/>
</dbReference>
<dbReference type="PROSITE" id="PS50126">
    <property type="entry name" value="S1"/>
    <property type="match status" value="4"/>
</dbReference>
<proteinExistence type="inferred from homology"/>
<dbReference type="GO" id="GO:0006412">
    <property type="term" value="P:translation"/>
    <property type="evidence" value="ECO:0007669"/>
    <property type="project" value="TreeGrafter"/>
</dbReference>
<name>A0A0F9IPX4_9ZZZZ</name>
<dbReference type="CDD" id="cd05687">
    <property type="entry name" value="S1_RPS1_repeat_ec1_hs1"/>
    <property type="match status" value="1"/>
</dbReference>
<sequence length="523" mass="58457">MIGASKKTDQLEEGYIRGPAGELIPDYDTNFKYFNDGDLIDGVVVGLERDEVLVDVGYKSEGVIPLKELSVSRNVNPKELLEEGQEIKIVVVQKEDSEGRLILSKKRADYEEAWEEIEVANKEGKCVNGKVVEIVKGGLILNVGVRGFLPASLIELTRVKELDQYRGQELECKIIEINRSRNNVVLSRKAILNTDQNTEKQKVLEKLNVGENIKGQISSIVDFGAFVDLGGVDGLIHISEISWDHVNHPSEVLSVNQEVEVQVLDIDNKKARVSLGLKQTQDDPWKEQLDGYEIDQEIKGKITKILPFGVFIEFDDLEGLIHISELSAEHIEDPKEAFEVGQEVTTKLIGIDLSRRRISLSIKQMQSEATKDASKEEKEVKAEEKKVAAKAETEDTKAATKEDVASTEETKEAEAEIDEKEVKAEEKKVAAKAKTEETKEPEAEIDEKEEVKAEKAKKATKTKKADKKEDKEKKPISKEDEGLLEKLAHGPTKIEDEKVDNVPEANTLEDVLDQMKKSHGAKK</sequence>
<dbReference type="GO" id="GO:0003735">
    <property type="term" value="F:structural constituent of ribosome"/>
    <property type="evidence" value="ECO:0007669"/>
    <property type="project" value="TreeGrafter"/>
</dbReference>
<feature type="domain" description="S1 motif" evidence="5">
    <location>
        <begin position="124"/>
        <end position="189"/>
    </location>
</feature>
<keyword evidence="2" id="KW-0689">Ribosomal protein</keyword>
<comment type="similarity">
    <text evidence="1">Belongs to the bacterial ribosomal protein bS1 family.</text>
</comment>
<protein>
    <recommendedName>
        <fullName evidence="5">S1 motif domain-containing protein</fullName>
    </recommendedName>
</protein>
<dbReference type="SMART" id="SM00316">
    <property type="entry name" value="S1"/>
    <property type="match status" value="4"/>
</dbReference>
<dbReference type="FunFam" id="2.40.50.140:FF:000031">
    <property type="entry name" value="30S ribosomal protein S1"/>
    <property type="match status" value="1"/>
</dbReference>